<dbReference type="SUPFAM" id="SSF52374">
    <property type="entry name" value="Nucleotidylyl transferase"/>
    <property type="match status" value="1"/>
</dbReference>
<keyword evidence="3 9" id="KW-0436">Ligase</keyword>
<dbReference type="Pfam" id="PF00133">
    <property type="entry name" value="tRNA-synt_1"/>
    <property type="match status" value="1"/>
</dbReference>
<gene>
    <name evidence="9" type="primary">leuS</name>
    <name evidence="15" type="ORF">CN263_01650</name>
</gene>
<dbReference type="CDD" id="cd00812">
    <property type="entry name" value="LeuRS_core"/>
    <property type="match status" value="1"/>
</dbReference>
<evidence type="ECO:0000259" key="14">
    <source>
        <dbReference type="Pfam" id="PF13603"/>
    </source>
</evidence>
<keyword evidence="5 9" id="KW-0067">ATP-binding</keyword>
<evidence type="ECO:0000259" key="11">
    <source>
        <dbReference type="Pfam" id="PF00133"/>
    </source>
</evidence>
<evidence type="ECO:0000256" key="10">
    <source>
        <dbReference type="RuleBase" id="RU363035"/>
    </source>
</evidence>
<feature type="domain" description="Leucyl-tRNA synthetase editing" evidence="14">
    <location>
        <begin position="219"/>
        <end position="399"/>
    </location>
</feature>
<evidence type="ECO:0000256" key="4">
    <source>
        <dbReference type="ARBA" id="ARBA00022741"/>
    </source>
</evidence>
<dbReference type="InterPro" id="IPR001412">
    <property type="entry name" value="aa-tRNA-synth_I_CS"/>
</dbReference>
<evidence type="ECO:0000313" key="16">
    <source>
        <dbReference type="Proteomes" id="UP000219743"/>
    </source>
</evidence>
<dbReference type="FunFam" id="1.10.730.10:FF:000012">
    <property type="entry name" value="Leucine--tRNA ligase"/>
    <property type="match status" value="1"/>
</dbReference>
<dbReference type="Pfam" id="PF08264">
    <property type="entry name" value="Anticodon_1"/>
    <property type="match status" value="1"/>
</dbReference>
<dbReference type="EMBL" id="NTRC01000001">
    <property type="protein sequence ID" value="PFD25680.1"/>
    <property type="molecule type" value="Genomic_DNA"/>
</dbReference>
<dbReference type="GO" id="GO:0002161">
    <property type="term" value="F:aminoacyl-tRNA deacylase activity"/>
    <property type="evidence" value="ECO:0007669"/>
    <property type="project" value="InterPro"/>
</dbReference>
<dbReference type="SUPFAM" id="SSF47323">
    <property type="entry name" value="Anticodon-binding domain of a subclass of class I aminoacyl-tRNA synthetases"/>
    <property type="match status" value="1"/>
</dbReference>
<comment type="subcellular location">
    <subcellularLocation>
        <location evidence="9">Cytoplasm</location>
    </subcellularLocation>
</comment>
<dbReference type="GO" id="GO:0005829">
    <property type="term" value="C:cytosol"/>
    <property type="evidence" value="ECO:0007669"/>
    <property type="project" value="TreeGrafter"/>
</dbReference>
<dbReference type="GO" id="GO:0006429">
    <property type="term" value="P:leucyl-tRNA aminoacylation"/>
    <property type="evidence" value="ECO:0007669"/>
    <property type="project" value="UniProtKB-UniRule"/>
</dbReference>
<feature type="binding site" evidence="9">
    <location>
        <position position="579"/>
    </location>
    <ligand>
        <name>ATP</name>
        <dbReference type="ChEBI" id="CHEBI:30616"/>
    </ligand>
</feature>
<dbReference type="CDD" id="cd07958">
    <property type="entry name" value="Anticodon_Ia_Leu_BEm"/>
    <property type="match status" value="1"/>
</dbReference>
<comment type="similarity">
    <text evidence="1 9 10">Belongs to the class-I aminoacyl-tRNA synthetase family.</text>
</comment>
<protein>
    <recommendedName>
        <fullName evidence="9">Leucine--tRNA ligase</fullName>
        <ecNumber evidence="9">6.1.1.4</ecNumber>
    </recommendedName>
    <alternativeName>
        <fullName evidence="9">Leucyl-tRNA synthetase</fullName>
        <shortName evidence="9">LeuRS</shortName>
    </alternativeName>
</protein>
<dbReference type="GO" id="GO:0004823">
    <property type="term" value="F:leucine-tRNA ligase activity"/>
    <property type="evidence" value="ECO:0007669"/>
    <property type="project" value="UniProtKB-UniRule"/>
</dbReference>
<dbReference type="RefSeq" id="WP_064474518.1">
    <property type="nucleotide sequence ID" value="NZ_NTRC01000001.1"/>
</dbReference>
<evidence type="ECO:0000256" key="3">
    <source>
        <dbReference type="ARBA" id="ARBA00022598"/>
    </source>
</evidence>
<proteinExistence type="inferred from homology"/>
<reference evidence="15 16" key="1">
    <citation type="submission" date="2017-09" db="EMBL/GenBank/DDBJ databases">
        <title>Large-scale bioinformatics analysis of Bacillus genomes uncovers conserved roles of natural products in bacterial physiology.</title>
        <authorList>
            <consortium name="Agbiome Team Llc"/>
            <person name="Bleich R.M."/>
            <person name="Kirk G.J."/>
            <person name="Santa Maria K.C."/>
            <person name="Allen S.E."/>
            <person name="Farag S."/>
            <person name="Shank E.A."/>
            <person name="Bowers A."/>
        </authorList>
    </citation>
    <scope>NUCLEOTIDE SEQUENCE [LARGE SCALE GENOMIC DNA]</scope>
    <source>
        <strain evidence="15 16">AFS024404</strain>
    </source>
</reference>
<keyword evidence="6 9" id="KW-0648">Protein biosynthesis</keyword>
<evidence type="ECO:0000259" key="13">
    <source>
        <dbReference type="Pfam" id="PF09334"/>
    </source>
</evidence>
<evidence type="ECO:0000313" key="15">
    <source>
        <dbReference type="EMBL" id="PFD25680.1"/>
    </source>
</evidence>
<dbReference type="Gene3D" id="3.40.50.620">
    <property type="entry name" value="HUPs"/>
    <property type="match status" value="2"/>
</dbReference>
<dbReference type="InterPro" id="IPR002300">
    <property type="entry name" value="aa-tRNA-synth_Ia"/>
</dbReference>
<evidence type="ECO:0000256" key="8">
    <source>
        <dbReference type="ARBA" id="ARBA00047469"/>
    </source>
</evidence>
<dbReference type="Pfam" id="PF13603">
    <property type="entry name" value="tRNA-synt_1_2"/>
    <property type="match status" value="1"/>
</dbReference>
<dbReference type="Gene3D" id="1.10.730.10">
    <property type="entry name" value="Isoleucyl-tRNA Synthetase, Domain 1"/>
    <property type="match status" value="1"/>
</dbReference>
<evidence type="ECO:0000256" key="5">
    <source>
        <dbReference type="ARBA" id="ARBA00022840"/>
    </source>
</evidence>
<dbReference type="InterPro" id="IPR009080">
    <property type="entry name" value="tRNAsynth_Ia_anticodon-bd"/>
</dbReference>
<dbReference type="PROSITE" id="PS00178">
    <property type="entry name" value="AA_TRNA_LIGASE_I"/>
    <property type="match status" value="1"/>
</dbReference>
<dbReference type="PANTHER" id="PTHR43740">
    <property type="entry name" value="LEUCYL-TRNA SYNTHETASE"/>
    <property type="match status" value="1"/>
</dbReference>
<dbReference type="PRINTS" id="PR00985">
    <property type="entry name" value="TRNASYNTHLEU"/>
</dbReference>
<evidence type="ECO:0000256" key="9">
    <source>
        <dbReference type="HAMAP-Rule" id="MF_00049"/>
    </source>
</evidence>
<sequence length="802" mass="91314">MSFNHQNIEKKWQGYWEENKTFRTPDETEKPKFYALDMFPYPSGAGLHVGHPEGYTATDILSRMKRMQGYNVLHPMGWDAFGLPAEQYALDTGNSPAEFTELNINTFRNQIKALGFSYDWDREVNTTDPNYYKWTQWIFLKLFEKGLAYVDEVPVNWCPALGTVLANEEIIDGKSERGGHPVERRPMRQWMLKITAYGDRLLEDLDELDWPESLKDMQRNWIGRSEGAEVHFNIDGTDEKFTVFTTRPDTLFGASYCVLAPEHALVADITTAEQKEAVEAYINSVKMKSDLERTELAKEKTGVFTGAYAVNPVNGEKLPIWIADYVLATYGTGAVMAVPAHDERDYEFASVFNLPMKEVVKGGDITKEAYTGDGAHVNSAFLDGLNKEEAIVKMIEWLEVTSAGNQKVTYRLRDWLFSRQRYWGEPIPVIHWEDGTMTAVKEEELPLVLPKTENIRPSGTGESPLANIEEWVNVVDPETGKKGRRETNTMPQWAGSCWYYLRYIDPNNSEALVDPEKVKQWLPVDIYIGGAEHAVLHLLYARFWHKVLYDIGVVPTKEPFQQLFNQGMILGENNEKMSKSKGNVVNPDDIVASHGADTLRLYEMFMGPLDASIAWSENGLDGARRFLDRVWRLFVQDNGELSEKITDAPNKELEKAYHQTVKKVTEDYAELRFNTAISQMMVFINDAYKAETLPKEYVEGFVKMIAPVAPHIGEELWSKLGYNETITYASWPTFDESKLVEDEVEIVVQIMGKVRAKLTMSKDASKEEMEQLALEAIQDQIEGKTVRKVIVVPGKLVNVVAN</sequence>
<keyword evidence="4 9" id="KW-0547">Nucleotide-binding</keyword>
<dbReference type="FunFam" id="1.10.730.10:FF:000018">
    <property type="entry name" value="Leucine--tRNA ligase"/>
    <property type="match status" value="1"/>
</dbReference>
<dbReference type="SUPFAM" id="SSF50677">
    <property type="entry name" value="ValRS/IleRS/LeuRS editing domain"/>
    <property type="match status" value="1"/>
</dbReference>
<dbReference type="PANTHER" id="PTHR43740:SF2">
    <property type="entry name" value="LEUCINE--TRNA LIGASE, MITOCHONDRIAL"/>
    <property type="match status" value="1"/>
</dbReference>
<accession>A0A9X6VRD5</accession>
<dbReference type="InterPro" id="IPR014729">
    <property type="entry name" value="Rossmann-like_a/b/a_fold"/>
</dbReference>
<dbReference type="NCBIfam" id="TIGR00396">
    <property type="entry name" value="leuS_bact"/>
    <property type="match status" value="1"/>
</dbReference>
<feature type="domain" description="Methionyl/Leucyl tRNA synthetase" evidence="13">
    <location>
        <begin position="39"/>
        <end position="170"/>
    </location>
</feature>
<evidence type="ECO:0000256" key="1">
    <source>
        <dbReference type="ARBA" id="ARBA00005594"/>
    </source>
</evidence>
<evidence type="ECO:0000259" key="12">
    <source>
        <dbReference type="Pfam" id="PF08264"/>
    </source>
</evidence>
<feature type="domain" description="Aminoacyl-tRNA synthetase class Ia" evidence="11">
    <location>
        <begin position="411"/>
        <end position="604"/>
    </location>
</feature>
<dbReference type="EC" id="6.1.1.4" evidence="9"/>
<dbReference type="GO" id="GO:0005524">
    <property type="term" value="F:ATP binding"/>
    <property type="evidence" value="ECO:0007669"/>
    <property type="project" value="UniProtKB-UniRule"/>
</dbReference>
<dbReference type="Proteomes" id="UP000219743">
    <property type="component" value="Unassembled WGS sequence"/>
</dbReference>
<dbReference type="Gene3D" id="3.10.20.590">
    <property type="match status" value="1"/>
</dbReference>
<evidence type="ECO:0000256" key="7">
    <source>
        <dbReference type="ARBA" id="ARBA00023146"/>
    </source>
</evidence>
<comment type="catalytic activity">
    <reaction evidence="8 9">
        <text>tRNA(Leu) + L-leucine + ATP = L-leucyl-tRNA(Leu) + AMP + diphosphate</text>
        <dbReference type="Rhea" id="RHEA:11688"/>
        <dbReference type="Rhea" id="RHEA-COMP:9613"/>
        <dbReference type="Rhea" id="RHEA-COMP:9622"/>
        <dbReference type="ChEBI" id="CHEBI:30616"/>
        <dbReference type="ChEBI" id="CHEBI:33019"/>
        <dbReference type="ChEBI" id="CHEBI:57427"/>
        <dbReference type="ChEBI" id="CHEBI:78442"/>
        <dbReference type="ChEBI" id="CHEBI:78494"/>
        <dbReference type="ChEBI" id="CHEBI:456215"/>
        <dbReference type="EC" id="6.1.1.4"/>
    </reaction>
</comment>
<comment type="caution">
    <text evidence="15">The sequence shown here is derived from an EMBL/GenBank/DDBJ whole genome shotgun (WGS) entry which is preliminary data.</text>
</comment>
<dbReference type="InterPro" id="IPR015413">
    <property type="entry name" value="Methionyl/Leucyl_tRNA_Synth"/>
</dbReference>
<organism evidence="15 16">
    <name type="scientific">Bacillus cereus</name>
    <dbReference type="NCBI Taxonomy" id="1396"/>
    <lineage>
        <taxon>Bacteria</taxon>
        <taxon>Bacillati</taxon>
        <taxon>Bacillota</taxon>
        <taxon>Bacilli</taxon>
        <taxon>Bacillales</taxon>
        <taxon>Bacillaceae</taxon>
        <taxon>Bacillus</taxon>
        <taxon>Bacillus cereus group</taxon>
    </lineage>
</organism>
<dbReference type="InterPro" id="IPR025709">
    <property type="entry name" value="Leu_tRNA-synth_edit"/>
</dbReference>
<dbReference type="HAMAP" id="MF_00049_B">
    <property type="entry name" value="Leu_tRNA_synth_B"/>
    <property type="match status" value="1"/>
</dbReference>
<feature type="short sequence motif" description="'KMSKS' region" evidence="9">
    <location>
        <begin position="576"/>
        <end position="580"/>
    </location>
</feature>
<keyword evidence="2 9" id="KW-0963">Cytoplasm</keyword>
<dbReference type="Pfam" id="PF09334">
    <property type="entry name" value="tRNA-synt_1g"/>
    <property type="match status" value="1"/>
</dbReference>
<comment type="caution">
    <text evidence="9">Lacks conserved residue(s) required for the propagation of feature annotation.</text>
</comment>
<dbReference type="InterPro" id="IPR009008">
    <property type="entry name" value="Val/Leu/Ile-tRNA-synth_edit"/>
</dbReference>
<dbReference type="InterPro" id="IPR002302">
    <property type="entry name" value="Leu-tRNA-ligase"/>
</dbReference>
<evidence type="ECO:0000256" key="2">
    <source>
        <dbReference type="ARBA" id="ARBA00022490"/>
    </source>
</evidence>
<dbReference type="FunFam" id="3.10.20.590:FF:000001">
    <property type="entry name" value="Leucine--tRNA ligase"/>
    <property type="match status" value="1"/>
</dbReference>
<dbReference type="InterPro" id="IPR013155">
    <property type="entry name" value="M/V/L/I-tRNA-synth_anticd-bd"/>
</dbReference>
<feature type="domain" description="Methionyl/Valyl/Leucyl/Isoleucyl-tRNA synthetase anticodon-binding" evidence="12">
    <location>
        <begin position="651"/>
        <end position="767"/>
    </location>
</feature>
<dbReference type="FunFam" id="3.40.50.620:FF:000056">
    <property type="entry name" value="Leucine--tRNA ligase"/>
    <property type="match status" value="1"/>
</dbReference>
<dbReference type="AlphaFoldDB" id="A0A9X6VRD5"/>
<keyword evidence="7 9" id="KW-0030">Aminoacyl-tRNA synthetase</keyword>
<dbReference type="FunFam" id="3.40.50.620:FF:000077">
    <property type="entry name" value="Leucine--tRNA ligase"/>
    <property type="match status" value="1"/>
</dbReference>
<name>A0A9X6VRD5_BACCE</name>
<evidence type="ECO:0000256" key="6">
    <source>
        <dbReference type="ARBA" id="ARBA00022917"/>
    </source>
</evidence>